<accession>A0A1B8TT68</accession>
<name>A0A1B8TT68_9FLAO</name>
<protein>
    <submittedName>
        <fullName evidence="1">Uncharacterized protein</fullName>
    </submittedName>
</protein>
<dbReference type="Proteomes" id="UP000092584">
    <property type="component" value="Unassembled WGS sequence"/>
</dbReference>
<proteinExistence type="predicted"/>
<reference evidence="2" key="1">
    <citation type="submission" date="2016-02" db="EMBL/GenBank/DDBJ databases">
        <authorList>
            <person name="Shin S.-K."/>
            <person name="Yi H."/>
            <person name="Kim E."/>
        </authorList>
    </citation>
    <scope>NUCLEOTIDE SEQUENCE [LARGE SCALE GENOMIC DNA]</scope>
    <source>
        <strain evidence="2">LPB0003</strain>
    </source>
</reference>
<gene>
    <name evidence="1" type="ORF">LPB3_12130</name>
</gene>
<evidence type="ECO:0000313" key="2">
    <source>
        <dbReference type="Proteomes" id="UP000092584"/>
    </source>
</evidence>
<dbReference type="EMBL" id="LSFM01000023">
    <property type="protein sequence ID" value="OBY62881.1"/>
    <property type="molecule type" value="Genomic_DNA"/>
</dbReference>
<organism evidence="1 2">
    <name type="scientific">Polaribacter vadi</name>
    <dbReference type="NCBI Taxonomy" id="1774273"/>
    <lineage>
        <taxon>Bacteria</taxon>
        <taxon>Pseudomonadati</taxon>
        <taxon>Bacteroidota</taxon>
        <taxon>Flavobacteriia</taxon>
        <taxon>Flavobacteriales</taxon>
        <taxon>Flavobacteriaceae</taxon>
    </lineage>
</organism>
<comment type="caution">
    <text evidence="1">The sequence shown here is derived from an EMBL/GenBank/DDBJ whole genome shotgun (WGS) entry which is preliminary data.</text>
</comment>
<sequence length="80" mass="9342">MLERLPKQIAHLLLLMIWYQNNGNDNRCVLVKMNAIFSGSTFCRIILAHLCINYIINMAQKRYVAHVILSYISHNLIIKN</sequence>
<dbReference type="AlphaFoldDB" id="A0A1B8TT68"/>
<evidence type="ECO:0000313" key="1">
    <source>
        <dbReference type="EMBL" id="OBY62881.1"/>
    </source>
</evidence>
<keyword evidence="2" id="KW-1185">Reference proteome</keyword>
<dbReference type="KEGG" id="pob:LPB03_12115"/>